<dbReference type="PANTHER" id="PTHR11439:SF483">
    <property type="entry name" value="PEPTIDE SYNTHASE GLIP-LIKE, PUTATIVE (AFU_ORTHOLOGUE AFUA_3G12920)-RELATED"/>
    <property type="match status" value="1"/>
</dbReference>
<dbReference type="InterPro" id="IPR043502">
    <property type="entry name" value="DNA/RNA_pol_sf"/>
</dbReference>
<organism evidence="2">
    <name type="scientific">Zeugodacus cucurbitae</name>
    <name type="common">Melon fruit fly</name>
    <name type="synonym">Bactrocera cucurbitae</name>
    <dbReference type="NCBI Taxonomy" id="28588"/>
    <lineage>
        <taxon>Eukaryota</taxon>
        <taxon>Metazoa</taxon>
        <taxon>Ecdysozoa</taxon>
        <taxon>Arthropoda</taxon>
        <taxon>Hexapoda</taxon>
        <taxon>Insecta</taxon>
        <taxon>Pterygota</taxon>
        <taxon>Neoptera</taxon>
        <taxon>Endopterygota</taxon>
        <taxon>Diptera</taxon>
        <taxon>Brachycera</taxon>
        <taxon>Muscomorpha</taxon>
        <taxon>Tephritoidea</taxon>
        <taxon>Tephritidae</taxon>
        <taxon>Zeugodacus</taxon>
        <taxon>Zeugodacus</taxon>
    </lineage>
</organism>
<evidence type="ECO:0000313" key="2">
    <source>
        <dbReference type="EMBL" id="JAC98262.1"/>
    </source>
</evidence>
<dbReference type="Pfam" id="PF07727">
    <property type="entry name" value="RVT_2"/>
    <property type="match status" value="1"/>
</dbReference>
<protein>
    <submittedName>
        <fullName evidence="2">Retrovirus-related Pol polyprotein from transposon TNT 1-94</fullName>
    </submittedName>
</protein>
<dbReference type="EMBL" id="GBXI01016029">
    <property type="protein sequence ID" value="JAC98262.1"/>
    <property type="molecule type" value="Transcribed_RNA"/>
</dbReference>
<dbReference type="PANTHER" id="PTHR11439">
    <property type="entry name" value="GAG-POL-RELATED RETROTRANSPOSON"/>
    <property type="match status" value="1"/>
</dbReference>
<accession>A0A0A1WIR6</accession>
<reference evidence="2" key="2">
    <citation type="journal article" date="2015" name="Gigascience">
        <title>Reconstructing a comprehensive transcriptome assembly of a white-pupal translocated strain of the pest fruit fly Bactrocera cucurbitae.</title>
        <authorList>
            <person name="Sim S.B."/>
            <person name="Calla B."/>
            <person name="Hall B."/>
            <person name="DeRego T."/>
            <person name="Geib S.M."/>
        </authorList>
    </citation>
    <scope>NUCLEOTIDE SEQUENCE</scope>
</reference>
<feature type="domain" description="Reverse transcriptase Ty1/copia-type" evidence="1">
    <location>
        <begin position="1"/>
        <end position="180"/>
    </location>
</feature>
<dbReference type="SUPFAM" id="SSF56672">
    <property type="entry name" value="DNA/RNA polymerases"/>
    <property type="match status" value="1"/>
</dbReference>
<name>A0A0A1WIR6_ZEUCU</name>
<sequence>MLLALGCEYKLYLHQMDVSTAYLNSDLHEVVYMKQPEGFVDKKFPQRVLKLNKALYGLKQSGREWNMKLDEVLKSFGFTPCISDPCVYTRNVHGNYIIIMVYVDDLIIGCSKLDEVVKIREQISSIFDVVDGGPLKYFLGLEIERKGETGAITICQKKYISDLLCQYKMLDCKAAVTPLVPGFQVNCNSPDCRRVNTTNYQSLIGSLMYLAVLTRPDILHSVCKLSQQNIESHSEHETGAKHILRYLKGTIDLKLHYKWTGKAVKCYVDADWGSDASDRKSYTGSAFIAAGSVFSWKSKKQSVVALSSTEAEYIALSTAAKEAAYIRKLLTEMGFLVNGPTVINSDNQGAMHLVKHPVYHSRSKHIDLKYHHVRDMYKNNEINLNYICTEEMFSDIFTKNLQKTRHCKFRNNMGLY</sequence>
<proteinExistence type="predicted"/>
<dbReference type="GO" id="GO:0071897">
    <property type="term" value="P:DNA biosynthetic process"/>
    <property type="evidence" value="ECO:0007669"/>
    <property type="project" value="UniProtKB-ARBA"/>
</dbReference>
<dbReference type="CDD" id="cd09272">
    <property type="entry name" value="RNase_HI_RT_Ty1"/>
    <property type="match status" value="1"/>
</dbReference>
<gene>
    <name evidence="2" type="primary">POLX_4</name>
    <name evidence="2" type="ORF">g.2033</name>
</gene>
<reference evidence="2" key="1">
    <citation type="submission" date="2014-11" db="EMBL/GenBank/DDBJ databases">
        <authorList>
            <person name="Geib S."/>
        </authorList>
    </citation>
    <scope>NUCLEOTIDE SEQUENCE</scope>
</reference>
<evidence type="ECO:0000259" key="1">
    <source>
        <dbReference type="Pfam" id="PF07727"/>
    </source>
</evidence>
<dbReference type="AlphaFoldDB" id="A0A0A1WIR6"/>
<dbReference type="InterPro" id="IPR013103">
    <property type="entry name" value="RVT_2"/>
</dbReference>